<gene>
    <name evidence="1" type="ORF">G6N73_07755</name>
</gene>
<proteinExistence type="predicted"/>
<dbReference type="AlphaFoldDB" id="A0A6G4WA13"/>
<dbReference type="Proteomes" id="UP001642900">
    <property type="component" value="Unassembled WGS sequence"/>
</dbReference>
<comment type="caution">
    <text evidence="1">The sequence shown here is derived from an EMBL/GenBank/DDBJ whole genome shotgun (WGS) entry which is preliminary data.</text>
</comment>
<dbReference type="EMBL" id="JAAKZF010000006">
    <property type="protein sequence ID" value="NGO51076.1"/>
    <property type="molecule type" value="Genomic_DNA"/>
</dbReference>
<dbReference type="Gene3D" id="3.90.226.10">
    <property type="entry name" value="2-enoyl-CoA Hydratase, Chain A, domain 1"/>
    <property type="match status" value="1"/>
</dbReference>
<reference evidence="1 2" key="1">
    <citation type="submission" date="2020-02" db="EMBL/GenBank/DDBJ databases">
        <title>Genome sequence of strain CCNWXJ40-4.</title>
        <authorList>
            <person name="Gao J."/>
            <person name="Sun J."/>
        </authorList>
    </citation>
    <scope>NUCLEOTIDE SEQUENCE [LARGE SCALE GENOMIC DNA]</scope>
    <source>
        <strain evidence="1 2">CCNWXJ 40-4</strain>
    </source>
</reference>
<evidence type="ECO:0000313" key="1">
    <source>
        <dbReference type="EMBL" id="NGO51076.1"/>
    </source>
</evidence>
<evidence type="ECO:0000313" key="2">
    <source>
        <dbReference type="Proteomes" id="UP001642900"/>
    </source>
</evidence>
<protein>
    <submittedName>
        <fullName evidence="1">Uncharacterized protein</fullName>
    </submittedName>
</protein>
<organism evidence="1 2">
    <name type="scientific">Allomesorhizobium camelthorni</name>
    <dbReference type="NCBI Taxonomy" id="475069"/>
    <lineage>
        <taxon>Bacteria</taxon>
        <taxon>Pseudomonadati</taxon>
        <taxon>Pseudomonadota</taxon>
        <taxon>Alphaproteobacteria</taxon>
        <taxon>Hyphomicrobiales</taxon>
        <taxon>Phyllobacteriaceae</taxon>
        <taxon>Allomesorhizobium</taxon>
    </lineage>
</organism>
<sequence length="364" mass="40070">MRFRLEGDIVDGDVERVREAVAKAGVEPGAHAVFSLSSPGGSYSVGLDLALLFRRMGFATLVEADAGCYSACAIAFLGGSETLRDPLPTSDPEAIPDLSPDRSMEAGAKIGFHAPYLQLPENQYDAGMVQAAYAVAVYSISRLVEIADRLDVTPAELPRLLAPDPDDFFMADTVDAVRMLDIGYTDYTLQFRDLLSITPAMVQNMCINRWYHLQRRSAYPGYGIAIEVTEEFKEGSRLLGNGEEEYSFAVRRVNQGTASSWIAVMPITKTPDGRNFVWCIFDSAIDSPRVFYRPAGTLSELLEPLEAKNDIWDLAFSEGNIEFDQSDNWSRVMDMAPADTRLDDVADVILSYQVEQEGLGKAGN</sequence>
<accession>A0A6G4WA13</accession>
<name>A0A6G4WA13_9HYPH</name>
<dbReference type="SUPFAM" id="SSF52096">
    <property type="entry name" value="ClpP/crotonase"/>
    <property type="match status" value="1"/>
</dbReference>
<keyword evidence="2" id="KW-1185">Reference proteome</keyword>
<dbReference type="RefSeq" id="WP_165025647.1">
    <property type="nucleotide sequence ID" value="NZ_JAAKZF010000006.1"/>
</dbReference>
<dbReference type="InterPro" id="IPR029045">
    <property type="entry name" value="ClpP/crotonase-like_dom_sf"/>
</dbReference>